<sequence>MNKAIIIFFQVFFLSVFAQNYKITYEFSSAIETDTIKNIHKKRYYENHFLEASKNTFGVLYITSNGAIFEQEGNLRNRMFPERDFFKKVYSFKPQQKILFKNSPYSATKYDYYYKAFNDYKWEISTVFKMIDNYKCYKAQGFLYDDYSLKEIPVVAWFCPEIPFPYGPNDYAGLPGLIFEAYRLDGTDLHWKLKSIELNKTTKTQLIDPDNSEDFRTALLRIKQEMDAIMQDK</sequence>
<evidence type="ECO:0000313" key="1">
    <source>
        <dbReference type="EMBL" id="UYW00796.1"/>
    </source>
</evidence>
<keyword evidence="2" id="KW-1185">Reference proteome</keyword>
<name>A0ABY6LXA2_9FLAO</name>
<dbReference type="Proteomes" id="UP001163328">
    <property type="component" value="Chromosome"/>
</dbReference>
<evidence type="ECO:0000313" key="2">
    <source>
        <dbReference type="Proteomes" id="UP001163328"/>
    </source>
</evidence>
<dbReference type="RefSeq" id="WP_264432907.1">
    <property type="nucleotide sequence ID" value="NZ_CP081495.1"/>
</dbReference>
<dbReference type="InterPro" id="IPR005901">
    <property type="entry name" value="GLPGLI"/>
</dbReference>
<proteinExistence type="predicted"/>
<organism evidence="1 2">
    <name type="scientific">Flavobacterium agricola</name>
    <dbReference type="NCBI Taxonomy" id="2870839"/>
    <lineage>
        <taxon>Bacteria</taxon>
        <taxon>Pseudomonadati</taxon>
        <taxon>Bacteroidota</taxon>
        <taxon>Flavobacteriia</taxon>
        <taxon>Flavobacteriales</taxon>
        <taxon>Flavobacteriaceae</taxon>
        <taxon>Flavobacterium</taxon>
    </lineage>
</organism>
<reference evidence="1" key="1">
    <citation type="submission" date="2021-08" db="EMBL/GenBank/DDBJ databases">
        <title>Flavobacterium sp. strain CC-SYL302.</title>
        <authorList>
            <person name="Lin S.-Y."/>
            <person name="Lee T.-H."/>
            <person name="Young C.-C."/>
        </authorList>
    </citation>
    <scope>NUCLEOTIDE SEQUENCE</scope>
    <source>
        <strain evidence="1">CC-SYL302</strain>
    </source>
</reference>
<dbReference type="EMBL" id="CP081495">
    <property type="protein sequence ID" value="UYW00796.1"/>
    <property type="molecule type" value="Genomic_DNA"/>
</dbReference>
<dbReference type="NCBIfam" id="TIGR01200">
    <property type="entry name" value="GLPGLI"/>
    <property type="match status" value="1"/>
</dbReference>
<accession>A0ABY6LXA2</accession>
<protein>
    <submittedName>
        <fullName evidence="1">GLPGLI family protein</fullName>
    </submittedName>
</protein>
<gene>
    <name evidence="1" type="ORF">K5I29_09805</name>
</gene>
<dbReference type="Pfam" id="PF09697">
    <property type="entry name" value="Porph_ging"/>
    <property type="match status" value="1"/>
</dbReference>